<evidence type="ECO:0000313" key="1">
    <source>
        <dbReference type="EMBL" id="CAG8526876.1"/>
    </source>
</evidence>
<reference evidence="1" key="1">
    <citation type="submission" date="2021-06" db="EMBL/GenBank/DDBJ databases">
        <authorList>
            <person name="Kallberg Y."/>
            <person name="Tangrot J."/>
            <person name="Rosling A."/>
        </authorList>
    </citation>
    <scope>NUCLEOTIDE SEQUENCE</scope>
    <source>
        <strain evidence="1">CL551</strain>
    </source>
</reference>
<gene>
    <name evidence="1" type="ORF">AMORRO_LOCUS4481</name>
</gene>
<protein>
    <submittedName>
        <fullName evidence="1">15605_t:CDS:1</fullName>
    </submittedName>
</protein>
<keyword evidence="2" id="KW-1185">Reference proteome</keyword>
<evidence type="ECO:0000313" key="2">
    <source>
        <dbReference type="Proteomes" id="UP000789342"/>
    </source>
</evidence>
<name>A0A9N9ADU4_9GLOM</name>
<dbReference type="Proteomes" id="UP000789342">
    <property type="component" value="Unassembled WGS sequence"/>
</dbReference>
<accession>A0A9N9ADU4</accession>
<organism evidence="1 2">
    <name type="scientific">Acaulospora morrowiae</name>
    <dbReference type="NCBI Taxonomy" id="94023"/>
    <lineage>
        <taxon>Eukaryota</taxon>
        <taxon>Fungi</taxon>
        <taxon>Fungi incertae sedis</taxon>
        <taxon>Mucoromycota</taxon>
        <taxon>Glomeromycotina</taxon>
        <taxon>Glomeromycetes</taxon>
        <taxon>Diversisporales</taxon>
        <taxon>Acaulosporaceae</taxon>
        <taxon>Acaulospora</taxon>
    </lineage>
</organism>
<proteinExistence type="predicted"/>
<dbReference type="EMBL" id="CAJVPV010002470">
    <property type="protein sequence ID" value="CAG8526876.1"/>
    <property type="molecule type" value="Genomic_DNA"/>
</dbReference>
<dbReference type="AlphaFoldDB" id="A0A9N9ADU4"/>
<comment type="caution">
    <text evidence="1">The sequence shown here is derived from an EMBL/GenBank/DDBJ whole genome shotgun (WGS) entry which is preliminary data.</text>
</comment>
<sequence>MKLRIDLRISCLNPETDDPEIRRNTLEVGIKQYVYQGAHDRQELKNCDPTRAEELNSCVNSLSNKEIEAFFGEQYTTIAMPILVIISDDVMMRCVYLPFVVDFATHEDSCERLIDDDKSPLTAPRRIIFIAVADRLDYWLLLSLINLGNCYFA</sequence>